<dbReference type="PANTHER" id="PTHR43792:SF8">
    <property type="entry name" value="[RIBOSOMAL PROTEIN US5]-ALANINE N-ACETYLTRANSFERASE"/>
    <property type="match status" value="1"/>
</dbReference>
<proteinExistence type="inferred from homology"/>
<dbReference type="PROSITE" id="PS51186">
    <property type="entry name" value="GNAT"/>
    <property type="match status" value="1"/>
</dbReference>
<dbReference type="EMBL" id="KZ678374">
    <property type="protein sequence ID" value="PSS03702.1"/>
    <property type="molecule type" value="Genomic_DNA"/>
</dbReference>
<evidence type="ECO:0000256" key="1">
    <source>
        <dbReference type="ARBA" id="ARBA00022679"/>
    </source>
</evidence>
<feature type="domain" description="N-acetyltransferase" evidence="5">
    <location>
        <begin position="138"/>
        <end position="234"/>
    </location>
</feature>
<dbReference type="Proteomes" id="UP000241462">
    <property type="component" value="Unassembled WGS sequence"/>
</dbReference>
<keyword evidence="7" id="KW-1185">Reference proteome</keyword>
<dbReference type="InParanoid" id="A0A2T3AMR0"/>
<evidence type="ECO:0000256" key="2">
    <source>
        <dbReference type="ARBA" id="ARBA00023315"/>
    </source>
</evidence>
<keyword evidence="1 6" id="KW-0808">Transferase</keyword>
<dbReference type="PANTHER" id="PTHR43792">
    <property type="entry name" value="GNAT FAMILY, PUTATIVE (AFU_ORTHOLOGUE AFUA_3G00765)-RELATED-RELATED"/>
    <property type="match status" value="1"/>
</dbReference>
<sequence length="241" mass="26208">MSSTTTALPAPIVTTPKTLIRALHPSDALENVRLGNDDGIARWMRNTFPSPYTLAHAESYITKVALVDSRPAVVTVPWPVEVLSSSAAPPSVSPSAETGGKEETEAPTKPILLKYALCHRPPPSSSTSSTSITESAPLIGGIGLKRLVDVEQRTMELGYWIGREHWGKGYTTEATAAFVRWAFDTFPDLNRIEASVFEGNPASERVLVKAGFALEGVRRKAIWKHGVLLDQRMYGLLRGDV</sequence>
<dbReference type="Gene3D" id="3.40.630.30">
    <property type="match status" value="1"/>
</dbReference>
<evidence type="ECO:0000259" key="5">
    <source>
        <dbReference type="PROSITE" id="PS51186"/>
    </source>
</evidence>
<evidence type="ECO:0000313" key="7">
    <source>
        <dbReference type="Proteomes" id="UP000241462"/>
    </source>
</evidence>
<organism evidence="6 7">
    <name type="scientific">Coniella lustricola</name>
    <dbReference type="NCBI Taxonomy" id="2025994"/>
    <lineage>
        <taxon>Eukaryota</taxon>
        <taxon>Fungi</taxon>
        <taxon>Dikarya</taxon>
        <taxon>Ascomycota</taxon>
        <taxon>Pezizomycotina</taxon>
        <taxon>Sordariomycetes</taxon>
        <taxon>Sordariomycetidae</taxon>
        <taxon>Diaporthales</taxon>
        <taxon>Schizoparmaceae</taxon>
        <taxon>Coniella</taxon>
    </lineage>
</organism>
<protein>
    <submittedName>
        <fullName evidence="6">Acyl-CoA N-acyltransferase</fullName>
    </submittedName>
</protein>
<dbReference type="GO" id="GO:0016747">
    <property type="term" value="F:acyltransferase activity, transferring groups other than amino-acyl groups"/>
    <property type="evidence" value="ECO:0007669"/>
    <property type="project" value="InterPro"/>
</dbReference>
<dbReference type="InterPro" id="IPR016181">
    <property type="entry name" value="Acyl_CoA_acyltransferase"/>
</dbReference>
<evidence type="ECO:0000313" key="6">
    <source>
        <dbReference type="EMBL" id="PSS03702.1"/>
    </source>
</evidence>
<dbReference type="Pfam" id="PF13302">
    <property type="entry name" value="Acetyltransf_3"/>
    <property type="match status" value="1"/>
</dbReference>
<feature type="region of interest" description="Disordered" evidence="4">
    <location>
        <begin position="85"/>
        <end position="105"/>
    </location>
</feature>
<dbReference type="AlphaFoldDB" id="A0A2T3AMR0"/>
<feature type="compositionally biased region" description="Low complexity" evidence="4">
    <location>
        <begin position="85"/>
        <end position="96"/>
    </location>
</feature>
<dbReference type="SUPFAM" id="SSF55729">
    <property type="entry name" value="Acyl-CoA N-acyltransferases (Nat)"/>
    <property type="match status" value="1"/>
</dbReference>
<accession>A0A2T3AMR0</accession>
<reference evidence="6 7" key="1">
    <citation type="journal article" date="2018" name="Mycol. Prog.">
        <title>Coniella lustricola, a new species from submerged detritus.</title>
        <authorList>
            <person name="Raudabaugh D.B."/>
            <person name="Iturriaga T."/>
            <person name="Carver A."/>
            <person name="Mondo S."/>
            <person name="Pangilinan J."/>
            <person name="Lipzen A."/>
            <person name="He G."/>
            <person name="Amirebrahimi M."/>
            <person name="Grigoriev I.V."/>
            <person name="Miller A.N."/>
        </authorList>
    </citation>
    <scope>NUCLEOTIDE SEQUENCE [LARGE SCALE GENOMIC DNA]</scope>
    <source>
        <strain evidence="6 7">B22-T-1</strain>
    </source>
</reference>
<evidence type="ECO:0000256" key="3">
    <source>
        <dbReference type="ARBA" id="ARBA00038502"/>
    </source>
</evidence>
<keyword evidence="2 6" id="KW-0012">Acyltransferase</keyword>
<dbReference type="InterPro" id="IPR000182">
    <property type="entry name" value="GNAT_dom"/>
</dbReference>
<evidence type="ECO:0000256" key="4">
    <source>
        <dbReference type="SAM" id="MobiDB-lite"/>
    </source>
</evidence>
<dbReference type="OrthoDB" id="630895at2759"/>
<comment type="similarity">
    <text evidence="3">Belongs to the acetyltransferase family. RimJ subfamily.</text>
</comment>
<name>A0A2T3AMR0_9PEZI</name>
<gene>
    <name evidence="6" type="ORF">BD289DRAFT_478515</name>
</gene>
<dbReference type="STRING" id="2025994.A0A2T3AMR0"/>
<dbReference type="InterPro" id="IPR051531">
    <property type="entry name" value="N-acetyltransferase"/>
</dbReference>